<dbReference type="RefSeq" id="WP_344973998.1">
    <property type="nucleotide sequence ID" value="NZ_BAABFN010000001.1"/>
</dbReference>
<name>A0ABP8FD75_9BACT</name>
<dbReference type="EMBL" id="BAABFN010000001">
    <property type="protein sequence ID" value="GAA4300959.1"/>
    <property type="molecule type" value="Genomic_DNA"/>
</dbReference>
<keyword evidence="2" id="KW-1185">Reference proteome</keyword>
<evidence type="ECO:0008006" key="3">
    <source>
        <dbReference type="Google" id="ProtNLM"/>
    </source>
</evidence>
<organism evidence="1 2">
    <name type="scientific">Compostibacter hankyongensis</name>
    <dbReference type="NCBI Taxonomy" id="1007089"/>
    <lineage>
        <taxon>Bacteria</taxon>
        <taxon>Pseudomonadati</taxon>
        <taxon>Bacteroidota</taxon>
        <taxon>Chitinophagia</taxon>
        <taxon>Chitinophagales</taxon>
        <taxon>Chitinophagaceae</taxon>
        <taxon>Compostibacter</taxon>
    </lineage>
</organism>
<evidence type="ECO:0000313" key="2">
    <source>
        <dbReference type="Proteomes" id="UP001501207"/>
    </source>
</evidence>
<proteinExistence type="predicted"/>
<dbReference type="Proteomes" id="UP001501207">
    <property type="component" value="Unassembled WGS sequence"/>
</dbReference>
<evidence type="ECO:0000313" key="1">
    <source>
        <dbReference type="EMBL" id="GAA4300959.1"/>
    </source>
</evidence>
<comment type="caution">
    <text evidence="1">The sequence shown here is derived from an EMBL/GenBank/DDBJ whole genome shotgun (WGS) entry which is preliminary data.</text>
</comment>
<reference evidence="2" key="1">
    <citation type="journal article" date="2019" name="Int. J. Syst. Evol. Microbiol.">
        <title>The Global Catalogue of Microorganisms (GCM) 10K type strain sequencing project: providing services to taxonomists for standard genome sequencing and annotation.</title>
        <authorList>
            <consortium name="The Broad Institute Genomics Platform"/>
            <consortium name="The Broad Institute Genome Sequencing Center for Infectious Disease"/>
            <person name="Wu L."/>
            <person name="Ma J."/>
        </authorList>
    </citation>
    <scope>NUCLEOTIDE SEQUENCE [LARGE SCALE GENOMIC DNA]</scope>
    <source>
        <strain evidence="2">JCM 17664</strain>
    </source>
</reference>
<accession>A0ABP8FD75</accession>
<gene>
    <name evidence="1" type="ORF">GCM10023143_02370</name>
</gene>
<sequence length="142" mass="15730">MENTQKGRLLTFLTAKSIGKPEFYRRTGLGNAYLDKAGQIQQGKIGAIRKAYPELNMQWVLTGKGDMLLPREDQEDGPVSRQALEEPDPAFRELFEALIAAKNETIAARDRIIAAKDELISVQAATIKSLESALELLKTRTG</sequence>
<protein>
    <recommendedName>
        <fullName evidence="3">XRE family transcriptional regulator</fullName>
    </recommendedName>
</protein>